<organism evidence="5 6">
    <name type="scientific">Candidatus Cardinium hertigii</name>
    <dbReference type="NCBI Taxonomy" id="247481"/>
    <lineage>
        <taxon>Bacteria</taxon>
        <taxon>Pseudomonadati</taxon>
        <taxon>Bacteroidota</taxon>
        <taxon>Cytophagia</taxon>
        <taxon>Cytophagales</taxon>
        <taxon>Amoebophilaceae</taxon>
        <taxon>Candidatus Cardinium</taxon>
    </lineage>
</organism>
<keyword evidence="2 5" id="KW-0808">Transferase</keyword>
<dbReference type="GO" id="GO:0003841">
    <property type="term" value="F:1-acylglycerol-3-phosphate O-acyltransferase activity"/>
    <property type="evidence" value="ECO:0007669"/>
    <property type="project" value="TreeGrafter"/>
</dbReference>
<evidence type="ECO:0000313" key="5">
    <source>
        <dbReference type="EMBL" id="ROT47005.1"/>
    </source>
</evidence>
<keyword evidence="3 5" id="KW-0012">Acyltransferase</keyword>
<dbReference type="PANTHER" id="PTHR10434">
    <property type="entry name" value="1-ACYL-SN-GLYCEROL-3-PHOSPHATE ACYLTRANSFERASE"/>
    <property type="match status" value="1"/>
</dbReference>
<evidence type="ECO:0000313" key="6">
    <source>
        <dbReference type="Proteomes" id="UP000270927"/>
    </source>
</evidence>
<evidence type="ECO:0000256" key="2">
    <source>
        <dbReference type="ARBA" id="ARBA00022679"/>
    </source>
</evidence>
<protein>
    <submittedName>
        <fullName evidence="5">Glycerol acyltransferase</fullName>
    </submittedName>
</protein>
<evidence type="ECO:0000259" key="4">
    <source>
        <dbReference type="SMART" id="SM00563"/>
    </source>
</evidence>
<evidence type="ECO:0000256" key="1">
    <source>
        <dbReference type="ARBA" id="ARBA00005189"/>
    </source>
</evidence>
<accession>A0A3N2QB31</accession>
<dbReference type="EMBL" id="RARA01000027">
    <property type="protein sequence ID" value="ROT47005.1"/>
    <property type="molecule type" value="Genomic_DNA"/>
</dbReference>
<feature type="domain" description="Phospholipid/glycerol acyltransferase" evidence="4">
    <location>
        <begin position="40"/>
        <end position="158"/>
    </location>
</feature>
<dbReference type="GO" id="GO:0006654">
    <property type="term" value="P:phosphatidic acid biosynthetic process"/>
    <property type="evidence" value="ECO:0007669"/>
    <property type="project" value="TreeGrafter"/>
</dbReference>
<dbReference type="Pfam" id="PF01553">
    <property type="entry name" value="Acyltransferase"/>
    <property type="match status" value="1"/>
</dbReference>
<sequence length="198" mass="22501">MCKILKKECNWTSKWAMVLIRLLGWKINNITHPTALKKAVVVLAPHTTNWDFLYSILFKFSYPTVAFKFAIKKEVMFFPLSYVMRALGAIPIDRSKTTPNKGHNMASVMANTLNAADTLLLVIPPEGTRKYVKRWKTGFYRIAEAGNVPIMLGYINYATKEMGLGPIFYPTGNMNKDIADIQNFYIKIPGKYPEKGVI</sequence>
<gene>
    <name evidence="5" type="ORF">EDM02_05565</name>
</gene>
<dbReference type="InterPro" id="IPR002123">
    <property type="entry name" value="Plipid/glycerol_acylTrfase"/>
</dbReference>
<dbReference type="SMART" id="SM00563">
    <property type="entry name" value="PlsC"/>
    <property type="match status" value="1"/>
</dbReference>
<dbReference type="Proteomes" id="UP000270927">
    <property type="component" value="Unassembled WGS sequence"/>
</dbReference>
<comment type="caution">
    <text evidence="5">The sequence shown here is derived from an EMBL/GenBank/DDBJ whole genome shotgun (WGS) entry which is preliminary data.</text>
</comment>
<reference evidence="5 6" key="1">
    <citation type="submission" date="2018-09" db="EMBL/GenBank/DDBJ databases">
        <title>Comparative Genomics of Wolbachia-Cardinium Dual Endosymbiosis in a Plant-Parasitic Nematode.</title>
        <authorList>
            <person name="Brown A.M.V."/>
            <person name="Wasala S.K."/>
            <person name="Howe D.K."/>
            <person name="Peetz A.B."/>
            <person name="Zasada I.A."/>
            <person name="Denver D.R."/>
        </authorList>
    </citation>
    <scope>NUCLEOTIDE SEQUENCE [LARGE SCALE GENOMIC DNA]</scope>
    <source>
        <strain evidence="5 6">Pp_1</strain>
    </source>
</reference>
<dbReference type="SUPFAM" id="SSF69593">
    <property type="entry name" value="Glycerol-3-phosphate (1)-acyltransferase"/>
    <property type="match status" value="1"/>
</dbReference>
<keyword evidence="6" id="KW-1185">Reference proteome</keyword>
<proteinExistence type="predicted"/>
<dbReference type="AlphaFoldDB" id="A0A3N2QB31"/>
<comment type="pathway">
    <text evidence="1">Lipid metabolism.</text>
</comment>
<dbReference type="PANTHER" id="PTHR10434:SF9">
    <property type="entry name" value="PHOSPHOLIPID_GLYCEROL ACYLTRANSFERASE DOMAIN-CONTAINING PROTEIN"/>
    <property type="match status" value="1"/>
</dbReference>
<name>A0A3N2QB31_9BACT</name>
<evidence type="ECO:0000256" key="3">
    <source>
        <dbReference type="ARBA" id="ARBA00023315"/>
    </source>
</evidence>
<dbReference type="OrthoDB" id="9796839at2"/>
<dbReference type="RefSeq" id="WP_123663694.1">
    <property type="nucleotide sequence ID" value="NZ_RARA01000027.1"/>
</dbReference>